<dbReference type="Pfam" id="PF07690">
    <property type="entry name" value="MFS_1"/>
    <property type="match status" value="1"/>
</dbReference>
<feature type="transmembrane region" description="Helical" evidence="7">
    <location>
        <begin position="354"/>
        <end position="375"/>
    </location>
</feature>
<organism evidence="9 10">
    <name type="scientific">Pristionchus mayeri</name>
    <dbReference type="NCBI Taxonomy" id="1317129"/>
    <lineage>
        <taxon>Eukaryota</taxon>
        <taxon>Metazoa</taxon>
        <taxon>Ecdysozoa</taxon>
        <taxon>Nematoda</taxon>
        <taxon>Chromadorea</taxon>
        <taxon>Rhabditida</taxon>
        <taxon>Rhabditina</taxon>
        <taxon>Diplogasteromorpha</taxon>
        <taxon>Diplogasteroidea</taxon>
        <taxon>Neodiplogasteridae</taxon>
        <taxon>Pristionchus</taxon>
    </lineage>
</organism>
<dbReference type="GO" id="GO:0016020">
    <property type="term" value="C:membrane"/>
    <property type="evidence" value="ECO:0007669"/>
    <property type="project" value="UniProtKB-SubCell"/>
</dbReference>
<evidence type="ECO:0000256" key="3">
    <source>
        <dbReference type="ARBA" id="ARBA00022692"/>
    </source>
</evidence>
<dbReference type="InterPro" id="IPR011701">
    <property type="entry name" value="MFS"/>
</dbReference>
<evidence type="ECO:0000256" key="2">
    <source>
        <dbReference type="ARBA" id="ARBA00022448"/>
    </source>
</evidence>
<accession>A0AAN5HZQ8</accession>
<dbReference type="AlphaFoldDB" id="A0AAN5HZQ8"/>
<feature type="transmembrane region" description="Helical" evidence="7">
    <location>
        <begin position="233"/>
        <end position="251"/>
    </location>
</feature>
<evidence type="ECO:0000259" key="8">
    <source>
        <dbReference type="PROSITE" id="PS50850"/>
    </source>
</evidence>
<protein>
    <recommendedName>
        <fullName evidence="8">Major facilitator superfamily (MFS) profile domain-containing protein</fullName>
    </recommendedName>
</protein>
<dbReference type="InterPro" id="IPR020846">
    <property type="entry name" value="MFS_dom"/>
</dbReference>
<dbReference type="Proteomes" id="UP001328107">
    <property type="component" value="Unassembled WGS sequence"/>
</dbReference>
<comment type="caution">
    <text evidence="9">The sequence shown here is derived from an EMBL/GenBank/DDBJ whole genome shotgun (WGS) entry which is preliminary data.</text>
</comment>
<feature type="transmembrane region" description="Helical" evidence="7">
    <location>
        <begin position="113"/>
        <end position="137"/>
    </location>
</feature>
<dbReference type="InterPro" id="IPR036259">
    <property type="entry name" value="MFS_trans_sf"/>
</dbReference>
<evidence type="ECO:0000256" key="7">
    <source>
        <dbReference type="SAM" id="Phobius"/>
    </source>
</evidence>
<dbReference type="PANTHER" id="PTHR23505:SF79">
    <property type="entry name" value="PROTEIN SPINSTER"/>
    <property type="match status" value="1"/>
</dbReference>
<dbReference type="InterPro" id="IPR044770">
    <property type="entry name" value="MFS_spinster-like"/>
</dbReference>
<keyword evidence="5 7" id="KW-0472">Membrane</keyword>
<keyword evidence="4 7" id="KW-1133">Transmembrane helix</keyword>
<dbReference type="CDD" id="cd17328">
    <property type="entry name" value="MFS_spinster_like"/>
    <property type="match status" value="1"/>
</dbReference>
<dbReference type="Gene3D" id="1.20.1250.20">
    <property type="entry name" value="MFS general substrate transporter like domains"/>
    <property type="match status" value="1"/>
</dbReference>
<proteinExistence type="inferred from homology"/>
<evidence type="ECO:0000256" key="1">
    <source>
        <dbReference type="ARBA" id="ARBA00004141"/>
    </source>
</evidence>
<feature type="non-terminal residue" evidence="9">
    <location>
        <position position="457"/>
    </location>
</feature>
<name>A0AAN5HZQ8_9BILA</name>
<dbReference type="GO" id="GO:0022857">
    <property type="term" value="F:transmembrane transporter activity"/>
    <property type="evidence" value="ECO:0007669"/>
    <property type="project" value="InterPro"/>
</dbReference>
<evidence type="ECO:0000256" key="5">
    <source>
        <dbReference type="ARBA" id="ARBA00023136"/>
    </source>
</evidence>
<keyword evidence="2" id="KW-0813">Transport</keyword>
<evidence type="ECO:0000256" key="6">
    <source>
        <dbReference type="ARBA" id="ARBA00024338"/>
    </source>
</evidence>
<feature type="domain" description="Major facilitator superfamily (MFS) profile" evidence="8">
    <location>
        <begin position="23"/>
        <end position="450"/>
    </location>
</feature>
<evidence type="ECO:0000313" key="10">
    <source>
        <dbReference type="Proteomes" id="UP001328107"/>
    </source>
</evidence>
<feature type="transmembrane region" description="Helical" evidence="7">
    <location>
        <begin position="183"/>
        <end position="200"/>
    </location>
</feature>
<sequence>SYGSVDESPLLFSPPSLHSKITSAALICLINTLTCWDRYVTAGVLCPIISFYGISDATGGLIQTSFIIMYIITLVVTGWKGDHSNRKHLLLLSFTLWFLVVSASSFVPQESFWLFLFLRSLAAVGDASVKVIAPAVFADYFKEKERGYAIMLFFISIPVGISIGMIIGSIITDSNIDWQWSLRAAPVIALPILIVSGYLIEEPLRGSMDTEGREVKETSHWEDIRGVVSVKTFIFSVTGASFMNLYGRAVAWWGPTLLLDAMKYTNYDESIYLGISFATLQSFCSIIGIVSGFIGTIAGVFLAESWSLGRCLSIGRSRASLLVSSFGALFAIPLTILSLQSISVNLVAYLGANFVAPTIMGGTFPLLTEAILNVISPSDRAMASAIFNLVMSVTGDGPGPWIAGQLLDTLSGGSTDAASVFFSLQRALLIIACFSSFGVIFLFLAAWTYPEDVRREK</sequence>
<feature type="transmembrane region" description="Helical" evidence="7">
    <location>
        <begin position="149"/>
        <end position="171"/>
    </location>
</feature>
<feature type="non-terminal residue" evidence="9">
    <location>
        <position position="1"/>
    </location>
</feature>
<feature type="transmembrane region" description="Helical" evidence="7">
    <location>
        <begin position="60"/>
        <end position="77"/>
    </location>
</feature>
<evidence type="ECO:0000313" key="9">
    <source>
        <dbReference type="EMBL" id="GMR46677.1"/>
    </source>
</evidence>
<feature type="transmembrane region" description="Helical" evidence="7">
    <location>
        <begin position="89"/>
        <end position="107"/>
    </location>
</feature>
<keyword evidence="10" id="KW-1185">Reference proteome</keyword>
<comment type="similarity">
    <text evidence="6">Belongs to the major facilitator superfamily. Spinster (TC 2.A.1.49) family.</text>
</comment>
<feature type="transmembrane region" description="Helical" evidence="7">
    <location>
        <begin position="321"/>
        <end position="342"/>
    </location>
</feature>
<dbReference type="SUPFAM" id="SSF103473">
    <property type="entry name" value="MFS general substrate transporter"/>
    <property type="match status" value="1"/>
</dbReference>
<reference evidence="10" key="1">
    <citation type="submission" date="2022-10" db="EMBL/GenBank/DDBJ databases">
        <title>Genome assembly of Pristionchus species.</title>
        <authorList>
            <person name="Yoshida K."/>
            <person name="Sommer R.J."/>
        </authorList>
    </citation>
    <scope>NUCLEOTIDE SEQUENCE [LARGE SCALE GENOMIC DNA]</scope>
    <source>
        <strain evidence="10">RS5460</strain>
    </source>
</reference>
<evidence type="ECO:0000256" key="4">
    <source>
        <dbReference type="ARBA" id="ARBA00022989"/>
    </source>
</evidence>
<comment type="subcellular location">
    <subcellularLocation>
        <location evidence="1">Membrane</location>
        <topology evidence="1">Multi-pass membrane protein</topology>
    </subcellularLocation>
</comment>
<dbReference type="EMBL" id="BTRK01000004">
    <property type="protein sequence ID" value="GMR46677.1"/>
    <property type="molecule type" value="Genomic_DNA"/>
</dbReference>
<keyword evidence="3 7" id="KW-0812">Transmembrane</keyword>
<feature type="transmembrane region" description="Helical" evidence="7">
    <location>
        <begin position="427"/>
        <end position="449"/>
    </location>
</feature>
<dbReference type="PROSITE" id="PS50850">
    <property type="entry name" value="MFS"/>
    <property type="match status" value="1"/>
</dbReference>
<gene>
    <name evidence="9" type="ORF">PMAYCL1PPCAC_16872</name>
</gene>
<dbReference type="PANTHER" id="PTHR23505">
    <property type="entry name" value="SPINSTER"/>
    <property type="match status" value="1"/>
</dbReference>
<feature type="transmembrane region" description="Helical" evidence="7">
    <location>
        <begin position="271"/>
        <end position="301"/>
    </location>
</feature>